<evidence type="ECO:0000256" key="2">
    <source>
        <dbReference type="ARBA" id="ARBA00006780"/>
    </source>
</evidence>
<comment type="subcellular location">
    <subcellularLocation>
        <location evidence="1 11">Mitochondrion inner membrane</location>
        <topology evidence="1 11">Single-pass membrane protein</topology>
    </subcellularLocation>
</comment>
<evidence type="ECO:0000256" key="12">
    <source>
        <dbReference type="SAM" id="MobiDB-lite"/>
    </source>
</evidence>
<evidence type="ECO:0000256" key="5">
    <source>
        <dbReference type="ARBA" id="ARBA00022989"/>
    </source>
</evidence>
<evidence type="ECO:0000256" key="4">
    <source>
        <dbReference type="ARBA" id="ARBA00022792"/>
    </source>
</evidence>
<reference evidence="13 14" key="1">
    <citation type="journal article" date="2024" name="Commun. Biol.">
        <title>Comparative genomic analysis of thermophilic fungi reveals convergent evolutionary adaptations and gene losses.</title>
        <authorList>
            <person name="Steindorff A.S."/>
            <person name="Aguilar-Pontes M.V."/>
            <person name="Robinson A.J."/>
            <person name="Andreopoulos B."/>
            <person name="LaButti K."/>
            <person name="Kuo A."/>
            <person name="Mondo S."/>
            <person name="Riley R."/>
            <person name="Otillar R."/>
            <person name="Haridas S."/>
            <person name="Lipzen A."/>
            <person name="Grimwood J."/>
            <person name="Schmutz J."/>
            <person name="Clum A."/>
            <person name="Reid I.D."/>
            <person name="Moisan M.C."/>
            <person name="Butler G."/>
            <person name="Nguyen T.T.M."/>
            <person name="Dewar K."/>
            <person name="Conant G."/>
            <person name="Drula E."/>
            <person name="Henrissat B."/>
            <person name="Hansel C."/>
            <person name="Singer S."/>
            <person name="Hutchinson M.I."/>
            <person name="de Vries R.P."/>
            <person name="Natvig D.O."/>
            <person name="Powell A.J."/>
            <person name="Tsang A."/>
            <person name="Grigoriev I.V."/>
        </authorList>
    </citation>
    <scope>NUCLEOTIDE SEQUENCE [LARGE SCALE GENOMIC DNA]</scope>
    <source>
        <strain evidence="13 14">ATCC 24622</strain>
    </source>
</reference>
<gene>
    <name evidence="13" type="ORF">VTK73DRAFT_9353</name>
</gene>
<name>A0ABR3XKB8_9PEZI</name>
<evidence type="ECO:0000256" key="9">
    <source>
        <dbReference type="ARBA" id="ARBA00025413"/>
    </source>
</evidence>
<keyword evidence="4 11" id="KW-0999">Mitochondrion inner membrane</keyword>
<evidence type="ECO:0000256" key="11">
    <source>
        <dbReference type="RuleBase" id="RU368005"/>
    </source>
</evidence>
<keyword evidence="8 11" id="KW-0143">Chaperone</keyword>
<sequence>MAARSAVRWRLYTKMLVGGAVVCVGGPALTWYLRPTDEELFQKYNPELQRKSLEGRYEREKEFDDFVVKLKQYSKSNKPIWVVQAEEEQKEREAKIQESLRLAEEVKAKKEEMRRQAGLPPQRPDQ</sequence>
<proteinExistence type="inferred from homology"/>
<keyword evidence="3 11" id="KW-0812">Transmembrane</keyword>
<dbReference type="Pfam" id="PF07960">
    <property type="entry name" value="CBP4"/>
    <property type="match status" value="1"/>
</dbReference>
<accession>A0ABR3XKB8</accession>
<keyword evidence="6 11" id="KW-0496">Mitochondrion</keyword>
<protein>
    <recommendedName>
        <fullName evidence="10 11">Cytochrome b mRNA-processing protein 4</fullName>
    </recommendedName>
</protein>
<dbReference type="EMBL" id="JAZHXJ010000077">
    <property type="protein sequence ID" value="KAL1876414.1"/>
    <property type="molecule type" value="Genomic_DNA"/>
</dbReference>
<evidence type="ECO:0000256" key="8">
    <source>
        <dbReference type="ARBA" id="ARBA00023186"/>
    </source>
</evidence>
<keyword evidence="7 11" id="KW-0472">Membrane</keyword>
<evidence type="ECO:0000313" key="13">
    <source>
        <dbReference type="EMBL" id="KAL1876414.1"/>
    </source>
</evidence>
<dbReference type="PANTHER" id="PTHR28202">
    <property type="entry name" value="ASSEMBLY FACTOR CBP4"/>
    <property type="match status" value="1"/>
</dbReference>
<keyword evidence="5 11" id="KW-1133">Transmembrane helix</keyword>
<feature type="transmembrane region" description="Helical" evidence="11">
    <location>
        <begin position="12"/>
        <end position="33"/>
    </location>
</feature>
<comment type="similarity">
    <text evidence="2 11">Belongs to the CBP4 family.</text>
</comment>
<dbReference type="InterPro" id="IPR012420">
    <property type="entry name" value="Cbp4"/>
</dbReference>
<evidence type="ECO:0000256" key="6">
    <source>
        <dbReference type="ARBA" id="ARBA00023128"/>
    </source>
</evidence>
<comment type="function">
    <text evidence="9 11">Essential for the assembly of ubiquinol-cytochrome c reductase. It has a direct effect on the correct occurrence of the Rieske protein, core 4, core 5 and apocytochrome b.</text>
</comment>
<organism evidence="13 14">
    <name type="scientific">Phialemonium thermophilum</name>
    <dbReference type="NCBI Taxonomy" id="223376"/>
    <lineage>
        <taxon>Eukaryota</taxon>
        <taxon>Fungi</taxon>
        <taxon>Dikarya</taxon>
        <taxon>Ascomycota</taxon>
        <taxon>Pezizomycotina</taxon>
        <taxon>Sordariomycetes</taxon>
        <taxon>Sordariomycetidae</taxon>
        <taxon>Cephalothecales</taxon>
        <taxon>Cephalothecaceae</taxon>
        <taxon>Phialemonium</taxon>
    </lineage>
</organism>
<evidence type="ECO:0000313" key="14">
    <source>
        <dbReference type="Proteomes" id="UP001586593"/>
    </source>
</evidence>
<evidence type="ECO:0000256" key="10">
    <source>
        <dbReference type="ARBA" id="ARBA00031521"/>
    </source>
</evidence>
<keyword evidence="14" id="KW-1185">Reference proteome</keyword>
<feature type="region of interest" description="Disordered" evidence="12">
    <location>
        <begin position="107"/>
        <end position="126"/>
    </location>
</feature>
<comment type="caution">
    <text evidence="13">The sequence shown here is derived from an EMBL/GenBank/DDBJ whole genome shotgun (WGS) entry which is preliminary data.</text>
</comment>
<evidence type="ECO:0000256" key="7">
    <source>
        <dbReference type="ARBA" id="ARBA00023136"/>
    </source>
</evidence>
<dbReference type="Proteomes" id="UP001586593">
    <property type="component" value="Unassembled WGS sequence"/>
</dbReference>
<evidence type="ECO:0000256" key="3">
    <source>
        <dbReference type="ARBA" id="ARBA00022692"/>
    </source>
</evidence>
<evidence type="ECO:0000256" key="1">
    <source>
        <dbReference type="ARBA" id="ARBA00004434"/>
    </source>
</evidence>
<dbReference type="PANTHER" id="PTHR28202:SF1">
    <property type="entry name" value="ASSEMBLY FACTOR CBP4"/>
    <property type="match status" value="1"/>
</dbReference>